<dbReference type="SUPFAM" id="SSF54611">
    <property type="entry name" value="SecB-like"/>
    <property type="match status" value="1"/>
</dbReference>
<dbReference type="EMBL" id="LANX01000001">
    <property type="protein sequence ID" value="KJV69199.1"/>
    <property type="molecule type" value="Genomic_DNA"/>
</dbReference>
<comment type="similarity">
    <text evidence="1 6">Belongs to the SecB family.</text>
</comment>
<dbReference type="Pfam" id="PF02556">
    <property type="entry name" value="SecB"/>
    <property type="match status" value="1"/>
</dbReference>
<dbReference type="RefSeq" id="WP_045808961.1">
    <property type="nucleotide sequence ID" value="NZ_LANX01000001.1"/>
</dbReference>
<dbReference type="NCBIfam" id="TIGR00809">
    <property type="entry name" value="secB"/>
    <property type="match status" value="1"/>
</dbReference>
<evidence type="ECO:0000256" key="6">
    <source>
        <dbReference type="HAMAP-Rule" id="MF_00821"/>
    </source>
</evidence>
<organism evidence="7 8">
    <name type="scientific">Candidatus Neoehrlichia procyonis str. RAC413</name>
    <dbReference type="NCBI Taxonomy" id="1359163"/>
    <lineage>
        <taxon>Bacteria</taxon>
        <taxon>Pseudomonadati</taxon>
        <taxon>Pseudomonadota</taxon>
        <taxon>Alphaproteobacteria</taxon>
        <taxon>Rickettsiales</taxon>
        <taxon>Anaplasmataceae</taxon>
        <taxon>Candidatus Neoehrlichia</taxon>
    </lineage>
</organism>
<name>A0A0F3NQM9_9RICK</name>
<dbReference type="HAMAP" id="MF_00821">
    <property type="entry name" value="SecB"/>
    <property type="match status" value="1"/>
</dbReference>
<reference evidence="7 8" key="1">
    <citation type="submission" date="2015-02" db="EMBL/GenBank/DDBJ databases">
        <title>Genome Sequencing of Rickettsiales.</title>
        <authorList>
            <person name="Daugherty S.C."/>
            <person name="Su Q."/>
            <person name="Abolude K."/>
            <person name="Beier-Sexton M."/>
            <person name="Carlyon J.A."/>
            <person name="Carter R."/>
            <person name="Day N.P."/>
            <person name="Dumler S.J."/>
            <person name="Dyachenko V."/>
            <person name="Godinez A."/>
            <person name="Kurtti T.J."/>
            <person name="Lichay M."/>
            <person name="Mullins K.E."/>
            <person name="Ott S."/>
            <person name="Pappas-Brown V."/>
            <person name="Paris D.H."/>
            <person name="Patel P."/>
            <person name="Richards A.L."/>
            <person name="Sadzewicz L."/>
            <person name="Sears K."/>
            <person name="Seidman D."/>
            <person name="Sengamalay N."/>
            <person name="Stenos J."/>
            <person name="Tallon L.J."/>
            <person name="Vincent G."/>
            <person name="Fraser C.M."/>
            <person name="Munderloh U."/>
            <person name="Dunning-Hotopp J.C."/>
        </authorList>
    </citation>
    <scope>NUCLEOTIDE SEQUENCE [LARGE SCALE GENOMIC DNA]</scope>
    <source>
        <strain evidence="7 8">RAC413</strain>
    </source>
</reference>
<dbReference type="Proteomes" id="UP000033562">
    <property type="component" value="Unassembled WGS sequence"/>
</dbReference>
<dbReference type="GO" id="GO:0006457">
    <property type="term" value="P:protein folding"/>
    <property type="evidence" value="ECO:0007669"/>
    <property type="project" value="UniProtKB-UniRule"/>
</dbReference>
<keyword evidence="8" id="KW-1185">Reference proteome</keyword>
<dbReference type="PANTHER" id="PTHR36918">
    <property type="match status" value="1"/>
</dbReference>
<dbReference type="NCBIfam" id="NF004392">
    <property type="entry name" value="PRK05751.1-3"/>
    <property type="match status" value="1"/>
</dbReference>
<evidence type="ECO:0000313" key="8">
    <source>
        <dbReference type="Proteomes" id="UP000033562"/>
    </source>
</evidence>
<evidence type="ECO:0000256" key="1">
    <source>
        <dbReference type="ARBA" id="ARBA00009990"/>
    </source>
</evidence>
<dbReference type="AlphaFoldDB" id="A0A0F3NQM9"/>
<evidence type="ECO:0000313" key="7">
    <source>
        <dbReference type="EMBL" id="KJV69199.1"/>
    </source>
</evidence>
<keyword evidence="2 6" id="KW-0813">Transport</keyword>
<comment type="subcellular location">
    <subcellularLocation>
        <location evidence="6">Cytoplasm</location>
    </subcellularLocation>
</comment>
<dbReference type="GO" id="GO:0005737">
    <property type="term" value="C:cytoplasm"/>
    <property type="evidence" value="ECO:0007669"/>
    <property type="project" value="UniProtKB-SubCell"/>
</dbReference>
<keyword evidence="3 6" id="KW-0653">Protein transport</keyword>
<keyword evidence="4 6" id="KW-0811">Translocation</keyword>
<dbReference type="STRING" id="1359163.NLO413_0576"/>
<dbReference type="InterPro" id="IPR035958">
    <property type="entry name" value="SecB-like_sf"/>
</dbReference>
<evidence type="ECO:0000256" key="5">
    <source>
        <dbReference type="ARBA" id="ARBA00023186"/>
    </source>
</evidence>
<comment type="caution">
    <text evidence="7">The sequence shown here is derived from an EMBL/GenBank/DDBJ whole genome shotgun (WGS) entry which is preliminary data.</text>
</comment>
<dbReference type="Gene3D" id="3.10.420.10">
    <property type="entry name" value="SecB-like"/>
    <property type="match status" value="1"/>
</dbReference>
<dbReference type="PATRIC" id="fig|1359163.3.peg.562"/>
<dbReference type="InterPro" id="IPR003708">
    <property type="entry name" value="SecB"/>
</dbReference>
<evidence type="ECO:0000256" key="2">
    <source>
        <dbReference type="ARBA" id="ARBA00022448"/>
    </source>
</evidence>
<comment type="subunit">
    <text evidence="6">Homotetramer, a dimer of dimers. One homotetramer interacts with 1 SecA dimer.</text>
</comment>
<keyword evidence="5 6" id="KW-0143">Chaperone</keyword>
<dbReference type="GO" id="GO:0051262">
    <property type="term" value="P:protein tetramerization"/>
    <property type="evidence" value="ECO:0007669"/>
    <property type="project" value="InterPro"/>
</dbReference>
<accession>A0A0F3NQM9</accession>
<evidence type="ECO:0000256" key="3">
    <source>
        <dbReference type="ARBA" id="ARBA00022927"/>
    </source>
</evidence>
<sequence>MYPKIKIKGQYVKDLSFENVNSPQIFLMISKKPPTINISVNVSSVTLPVKEDDENTKPEGDFYEVMLQINVEAKVEKTAAFMCELKYCGVFLLEKLEDKQYEESFIKEMLLVVAPSIIFPFAREIIARVTASGGFPPLMLDVIDFKAMYEHQLANDQPHSNSNNANLN</sequence>
<proteinExistence type="inferred from homology"/>
<gene>
    <name evidence="6 7" type="primary">secB</name>
    <name evidence="7" type="ORF">NLO413_0576</name>
</gene>
<dbReference type="GO" id="GO:0051082">
    <property type="term" value="F:unfolded protein binding"/>
    <property type="evidence" value="ECO:0007669"/>
    <property type="project" value="InterPro"/>
</dbReference>
<protein>
    <recommendedName>
        <fullName evidence="6">Protein-export protein SecB</fullName>
    </recommendedName>
</protein>
<dbReference type="PANTHER" id="PTHR36918:SF1">
    <property type="entry name" value="PROTEIN-EXPORT PROTEIN SECB"/>
    <property type="match status" value="1"/>
</dbReference>
<keyword evidence="6" id="KW-0963">Cytoplasm</keyword>
<dbReference type="GO" id="GO:0015031">
    <property type="term" value="P:protein transport"/>
    <property type="evidence" value="ECO:0007669"/>
    <property type="project" value="UniProtKB-UniRule"/>
</dbReference>
<dbReference type="OrthoDB" id="9795145at2"/>
<comment type="function">
    <text evidence="6">One of the proteins required for the normal export of preproteins out of the cell cytoplasm. It is a molecular chaperone that binds to a subset of precursor proteins, maintaining them in a translocation-competent state. It also specifically binds to its receptor SecA.</text>
</comment>
<evidence type="ECO:0000256" key="4">
    <source>
        <dbReference type="ARBA" id="ARBA00023010"/>
    </source>
</evidence>